<evidence type="ECO:0000313" key="3">
    <source>
        <dbReference type="EMBL" id="CAA9584652.1"/>
    </source>
</evidence>
<dbReference type="EMBL" id="CADCWJ010000831">
    <property type="protein sequence ID" value="CAA9584652.1"/>
    <property type="molecule type" value="Genomic_DNA"/>
</dbReference>
<dbReference type="AlphaFoldDB" id="A0A6J4VPU9"/>
<keyword evidence="2" id="KW-0810">Translation regulation</keyword>
<dbReference type="HAMAP" id="MF_01477">
    <property type="entry name" value="Iojap_RsfS"/>
    <property type="match status" value="1"/>
</dbReference>
<dbReference type="PANTHER" id="PTHR21043">
    <property type="entry name" value="IOJAP SUPERFAMILY ORTHOLOG"/>
    <property type="match status" value="1"/>
</dbReference>
<dbReference type="NCBIfam" id="TIGR00090">
    <property type="entry name" value="rsfS_iojap_ybeB"/>
    <property type="match status" value="1"/>
</dbReference>
<dbReference type="GO" id="GO:0042256">
    <property type="term" value="P:cytosolic ribosome assembly"/>
    <property type="evidence" value="ECO:0007669"/>
    <property type="project" value="UniProtKB-UniRule"/>
</dbReference>
<comment type="function">
    <text evidence="2">Functions as a ribosomal silencing factor. Interacts with ribosomal protein uL14 (rplN), blocking formation of intersubunit bridge B8. Prevents association of the 30S and 50S ribosomal subunits and the formation of functional ribosomes, thus repressing translation.</text>
</comment>
<gene>
    <name evidence="2" type="primary">rsfS</name>
    <name evidence="3" type="ORF">AVDCRST_MAG87-3795</name>
</gene>
<keyword evidence="2" id="KW-0963">Cytoplasm</keyword>
<dbReference type="SUPFAM" id="SSF81301">
    <property type="entry name" value="Nucleotidyltransferase"/>
    <property type="match status" value="1"/>
</dbReference>
<accession>A0A6J4VPU9</accession>
<dbReference type="GO" id="GO:0043023">
    <property type="term" value="F:ribosomal large subunit binding"/>
    <property type="evidence" value="ECO:0007669"/>
    <property type="project" value="TreeGrafter"/>
</dbReference>
<comment type="similarity">
    <text evidence="1 2">Belongs to the Iojap/RsfS family.</text>
</comment>
<dbReference type="Pfam" id="PF02410">
    <property type="entry name" value="RsfS"/>
    <property type="match status" value="1"/>
</dbReference>
<keyword evidence="2" id="KW-0678">Repressor</keyword>
<dbReference type="InterPro" id="IPR043519">
    <property type="entry name" value="NT_sf"/>
</dbReference>
<dbReference type="PANTHER" id="PTHR21043:SF0">
    <property type="entry name" value="MITOCHONDRIAL ASSEMBLY OF RIBOSOMAL LARGE SUBUNIT PROTEIN 1"/>
    <property type="match status" value="1"/>
</dbReference>
<dbReference type="InterPro" id="IPR004394">
    <property type="entry name" value="Iojap/RsfS/C7orf30"/>
</dbReference>
<dbReference type="GO" id="GO:0017148">
    <property type="term" value="P:negative regulation of translation"/>
    <property type="evidence" value="ECO:0007669"/>
    <property type="project" value="UniProtKB-UniRule"/>
</dbReference>
<dbReference type="Gene3D" id="3.30.460.10">
    <property type="entry name" value="Beta Polymerase, domain 2"/>
    <property type="match status" value="1"/>
</dbReference>
<comment type="subunit">
    <text evidence="2">Interacts with ribosomal protein uL14 (rplN).</text>
</comment>
<dbReference type="GO" id="GO:0005737">
    <property type="term" value="C:cytoplasm"/>
    <property type="evidence" value="ECO:0007669"/>
    <property type="project" value="UniProtKB-SubCell"/>
</dbReference>
<dbReference type="GO" id="GO:0090071">
    <property type="term" value="P:negative regulation of ribosome biogenesis"/>
    <property type="evidence" value="ECO:0007669"/>
    <property type="project" value="UniProtKB-UniRule"/>
</dbReference>
<proteinExistence type="inferred from homology"/>
<evidence type="ECO:0000256" key="2">
    <source>
        <dbReference type="HAMAP-Rule" id="MF_01477"/>
    </source>
</evidence>
<protein>
    <recommendedName>
        <fullName evidence="2">Ribosomal silencing factor RsfS</fullName>
    </recommendedName>
</protein>
<comment type="subcellular location">
    <subcellularLocation>
        <location evidence="2">Cytoplasm</location>
    </subcellularLocation>
</comment>
<evidence type="ECO:0000256" key="1">
    <source>
        <dbReference type="ARBA" id="ARBA00010574"/>
    </source>
</evidence>
<name>A0A6J4VPU9_9BACT</name>
<reference evidence="3" key="1">
    <citation type="submission" date="2020-02" db="EMBL/GenBank/DDBJ databases">
        <authorList>
            <person name="Meier V. D."/>
        </authorList>
    </citation>
    <scope>NUCLEOTIDE SEQUENCE</scope>
    <source>
        <strain evidence="3">AVDCRST_MAG87</strain>
    </source>
</reference>
<sequence>MADAVKGATLDSEIFQSRELALLMADLIADTPATDTRVIDIHELSTIADFFVICSGENERQLRAISRTLTDELGERDIHPLHIEGEPISGWILLDFNDVMVHVFDEELRSFYRLEDRWAEAPVVVSIQ</sequence>
<organism evidence="3">
    <name type="scientific">uncultured Thermomicrobiales bacterium</name>
    <dbReference type="NCBI Taxonomy" id="1645740"/>
    <lineage>
        <taxon>Bacteria</taxon>
        <taxon>Pseudomonadati</taxon>
        <taxon>Thermomicrobiota</taxon>
        <taxon>Thermomicrobia</taxon>
        <taxon>Thermomicrobiales</taxon>
        <taxon>environmental samples</taxon>
    </lineage>
</organism>